<dbReference type="AlphaFoldDB" id="A0A835IN91"/>
<keyword evidence="3" id="KW-1185">Reference proteome</keyword>
<dbReference type="Proteomes" id="UP000631114">
    <property type="component" value="Unassembled WGS sequence"/>
</dbReference>
<feature type="region of interest" description="Disordered" evidence="1">
    <location>
        <begin position="15"/>
        <end position="108"/>
    </location>
</feature>
<evidence type="ECO:0000256" key="1">
    <source>
        <dbReference type="SAM" id="MobiDB-lite"/>
    </source>
</evidence>
<name>A0A835IN91_9MAGN</name>
<gene>
    <name evidence="2" type="ORF">IFM89_007983</name>
</gene>
<feature type="non-terminal residue" evidence="2">
    <location>
        <position position="1"/>
    </location>
</feature>
<dbReference type="EMBL" id="JADFTS010000002">
    <property type="protein sequence ID" value="KAF9619662.1"/>
    <property type="molecule type" value="Genomic_DNA"/>
</dbReference>
<feature type="compositionally biased region" description="Basic residues" evidence="1">
    <location>
        <begin position="40"/>
        <end position="52"/>
    </location>
</feature>
<protein>
    <submittedName>
        <fullName evidence="2">Uncharacterized protein</fullName>
    </submittedName>
</protein>
<proteinExistence type="predicted"/>
<dbReference type="OrthoDB" id="8062037at2759"/>
<reference evidence="2 3" key="1">
    <citation type="submission" date="2020-10" db="EMBL/GenBank/DDBJ databases">
        <title>The Coptis chinensis genome and diversification of protoberbering-type alkaloids.</title>
        <authorList>
            <person name="Wang B."/>
            <person name="Shu S."/>
            <person name="Song C."/>
            <person name="Liu Y."/>
        </authorList>
    </citation>
    <scope>NUCLEOTIDE SEQUENCE [LARGE SCALE GENOMIC DNA]</scope>
    <source>
        <strain evidence="2">HL-2020</strain>
        <tissue evidence="2">Leaf</tissue>
    </source>
</reference>
<accession>A0A835IN91</accession>
<sequence length="305" mass="34011">MTSASELFHGRRSRLGRNDDTELGFGSSIFDRNIPTPLINHHHNRRRSRHNQRRDIEDCNRSSSSSSHSRHREHEPVRLDHGASQFNTGSSSSRGTSSSRANRMQFTRTDQLPGDVLLARERLVERLRGVSLSANRKPVSEILSHSHRSGAGNFGPLGYTKSPTTSPIYLYKGVAEKGGHRNAIVENVANKGHLMGSSIESVAAQSSRLTSGVPWNEFLYNDDFRLIDTGGWEIETSADWLGDDPISDSSTLIHTFSSLPDFSTKRPPGLNQEEVNCLQREIFNVEYKDDVPVLEAVLECSICLD</sequence>
<evidence type="ECO:0000313" key="2">
    <source>
        <dbReference type="EMBL" id="KAF9619662.1"/>
    </source>
</evidence>
<evidence type="ECO:0000313" key="3">
    <source>
        <dbReference type="Proteomes" id="UP000631114"/>
    </source>
</evidence>
<feature type="compositionally biased region" description="Basic and acidic residues" evidence="1">
    <location>
        <begin position="72"/>
        <end position="81"/>
    </location>
</feature>
<comment type="caution">
    <text evidence="2">The sequence shown here is derived from an EMBL/GenBank/DDBJ whole genome shotgun (WGS) entry which is preliminary data.</text>
</comment>
<feature type="compositionally biased region" description="Low complexity" evidence="1">
    <location>
        <begin position="88"/>
        <end position="100"/>
    </location>
</feature>
<organism evidence="2 3">
    <name type="scientific">Coptis chinensis</name>
    <dbReference type="NCBI Taxonomy" id="261450"/>
    <lineage>
        <taxon>Eukaryota</taxon>
        <taxon>Viridiplantae</taxon>
        <taxon>Streptophyta</taxon>
        <taxon>Embryophyta</taxon>
        <taxon>Tracheophyta</taxon>
        <taxon>Spermatophyta</taxon>
        <taxon>Magnoliopsida</taxon>
        <taxon>Ranunculales</taxon>
        <taxon>Ranunculaceae</taxon>
        <taxon>Coptidoideae</taxon>
        <taxon>Coptis</taxon>
    </lineage>
</organism>